<dbReference type="AlphaFoldDB" id="A0A3P8X309"/>
<evidence type="ECO:0000256" key="6">
    <source>
        <dbReference type="ARBA" id="ARBA00022771"/>
    </source>
</evidence>
<keyword evidence="8" id="KW-0007">Acetylation</keyword>
<comment type="subcellular location">
    <subcellularLocation>
        <location evidence="1">Nucleus speckle</location>
    </subcellularLocation>
    <subcellularLocation>
        <location evidence="2">Nucleus</location>
        <location evidence="2">Nucleolus</location>
    </subcellularLocation>
</comment>
<dbReference type="GO" id="GO:0005730">
    <property type="term" value="C:nucleolus"/>
    <property type="evidence" value="ECO:0007669"/>
    <property type="project" value="UniProtKB-SubCell"/>
</dbReference>
<reference evidence="16 17" key="1">
    <citation type="journal article" date="2014" name="Nat. Genet.">
        <title>Whole-genome sequence of a flatfish provides insights into ZW sex chromosome evolution and adaptation to a benthic lifestyle.</title>
        <authorList>
            <person name="Chen S."/>
            <person name="Zhang G."/>
            <person name="Shao C."/>
            <person name="Huang Q."/>
            <person name="Liu G."/>
            <person name="Zhang P."/>
            <person name="Song W."/>
            <person name="An N."/>
            <person name="Chalopin D."/>
            <person name="Volff J.N."/>
            <person name="Hong Y."/>
            <person name="Li Q."/>
            <person name="Sha Z."/>
            <person name="Zhou H."/>
            <person name="Xie M."/>
            <person name="Yu Q."/>
            <person name="Liu Y."/>
            <person name="Xiang H."/>
            <person name="Wang N."/>
            <person name="Wu K."/>
            <person name="Yang C."/>
            <person name="Zhou Q."/>
            <person name="Liao X."/>
            <person name="Yang L."/>
            <person name="Hu Q."/>
            <person name="Zhang J."/>
            <person name="Meng L."/>
            <person name="Jin L."/>
            <person name="Tian Y."/>
            <person name="Lian J."/>
            <person name="Yang J."/>
            <person name="Miao G."/>
            <person name="Liu S."/>
            <person name="Liang Z."/>
            <person name="Yan F."/>
            <person name="Li Y."/>
            <person name="Sun B."/>
            <person name="Zhang H."/>
            <person name="Zhang J."/>
            <person name="Zhu Y."/>
            <person name="Du M."/>
            <person name="Zhao Y."/>
            <person name="Schartl M."/>
            <person name="Tang Q."/>
            <person name="Wang J."/>
        </authorList>
    </citation>
    <scope>NUCLEOTIDE SEQUENCE</scope>
</reference>
<sequence>MAASLVVPVVDVHNDNFKELWPAMVVAIKTSSFIALDTELSGLGNRKALLAESVEDRYKAICHAARSRSILSLGIACYKKQDLKAADTYLVQVYNLTLLCSEEYIIEPQSVQFLVQHGFDFNKQYAHGISYLKGNNKGGLDYHGVHIRALFTELLRSRKPLVFHNGLIDMVFLYQCFYAHLPDRLATFTADLSEMFPAGIYDTKYVTEFELRFTASYLEYAYKKCKLDNSRSVTSGGAGRHVHVDFCQYAGLMSSYIDYRECPVASPQGQLEVCQRFSAFGYCPNGNQCPLSHDTDLIILQDEQGKNEKRKKRKRQREKKRGGGDGGVAEGSSVFDGAPENKVPHMEVEGEEEKANENQQAEVDLCAETETERDGKGNGVEDMKTESEENVAGGGHTNSTNSTITATRGGEIHSKVNTEDGEDSGESRKCSELLTKSEEQKKAEAGTHRAGFDAFMTGYIFAYSCTLVKQGGEKEEEKEQDESWHPACLNKVYLSGKAVPLNVMKSTFSKSSKAHGQKIEMLWGKKM</sequence>
<dbReference type="GO" id="GO:0070050">
    <property type="term" value="P:neuron cellular homeostasis"/>
    <property type="evidence" value="ECO:0007669"/>
    <property type="project" value="Ensembl"/>
</dbReference>
<dbReference type="GO" id="GO:0016607">
    <property type="term" value="C:nuclear speck"/>
    <property type="evidence" value="ECO:0007669"/>
    <property type="project" value="UniProtKB-SubCell"/>
</dbReference>
<dbReference type="SUPFAM" id="SSF53098">
    <property type="entry name" value="Ribonuclease H-like"/>
    <property type="match status" value="1"/>
</dbReference>
<dbReference type="Pfam" id="PF04857">
    <property type="entry name" value="CAF1"/>
    <property type="match status" value="2"/>
</dbReference>
<evidence type="ECO:0000313" key="16">
    <source>
        <dbReference type="Ensembl" id="ENSCSEP00000033414.1"/>
    </source>
</evidence>
<evidence type="ECO:0000313" key="17">
    <source>
        <dbReference type="Proteomes" id="UP000265120"/>
    </source>
</evidence>
<dbReference type="GO" id="GO:0007420">
    <property type="term" value="P:brain development"/>
    <property type="evidence" value="ECO:0007669"/>
    <property type="project" value="Ensembl"/>
</dbReference>
<feature type="region of interest" description="Disordered" evidence="14">
    <location>
        <begin position="300"/>
        <end position="446"/>
    </location>
</feature>
<dbReference type="STRING" id="244447.ENSCSEP00000033414"/>
<reference evidence="16" key="3">
    <citation type="submission" date="2025-09" db="UniProtKB">
        <authorList>
            <consortium name="Ensembl"/>
        </authorList>
    </citation>
    <scope>IDENTIFICATION</scope>
</reference>
<comment type="subunit">
    <text evidence="11">Interacts with U1, U2, U4, U5 and U6 snRNAs.</text>
</comment>
<dbReference type="PANTHER" id="PTHR15092:SF37">
    <property type="entry name" value="TARGET OF EGR1 PROTEIN 1"/>
    <property type="match status" value="1"/>
</dbReference>
<feature type="compositionally biased region" description="Polar residues" evidence="14">
    <location>
        <begin position="397"/>
        <end position="406"/>
    </location>
</feature>
<dbReference type="GO" id="GO:0008270">
    <property type="term" value="F:zinc ion binding"/>
    <property type="evidence" value="ECO:0007669"/>
    <property type="project" value="UniProtKB-KW"/>
</dbReference>
<dbReference type="Ensembl" id="ENSCSET00000033848.1">
    <property type="protein sequence ID" value="ENSCSEP00000033414.1"/>
    <property type="gene ID" value="ENSCSEG00000021445.1"/>
</dbReference>
<evidence type="ECO:0000256" key="9">
    <source>
        <dbReference type="ARBA" id="ARBA00023242"/>
    </source>
</evidence>
<evidence type="ECO:0000256" key="10">
    <source>
        <dbReference type="ARBA" id="ARBA00057484"/>
    </source>
</evidence>
<reference evidence="16" key="2">
    <citation type="submission" date="2025-08" db="UniProtKB">
        <authorList>
            <consortium name="Ensembl"/>
        </authorList>
    </citation>
    <scope>IDENTIFICATION</scope>
</reference>
<dbReference type="InterPro" id="IPR006941">
    <property type="entry name" value="RNase_CAF1"/>
</dbReference>
<proteinExistence type="inferred from homology"/>
<evidence type="ECO:0000256" key="5">
    <source>
        <dbReference type="ARBA" id="ARBA00022723"/>
    </source>
</evidence>
<dbReference type="GO" id="GO:0000175">
    <property type="term" value="F:3'-5'-RNA exonuclease activity"/>
    <property type="evidence" value="ECO:0007669"/>
    <property type="project" value="TreeGrafter"/>
</dbReference>
<name>A0A3P8X309_CYNSE</name>
<dbReference type="KEGG" id="csem:103396681"/>
<accession>A0A3P8X309</accession>
<evidence type="ECO:0000256" key="13">
    <source>
        <dbReference type="PROSITE-ProRule" id="PRU00723"/>
    </source>
</evidence>
<dbReference type="GO" id="GO:0015030">
    <property type="term" value="C:Cajal body"/>
    <property type="evidence" value="ECO:0007669"/>
    <property type="project" value="TreeGrafter"/>
</dbReference>
<keyword evidence="7 13" id="KW-0862">Zinc</keyword>
<keyword evidence="6 13" id="KW-0863">Zinc-finger</keyword>
<dbReference type="OMA" id="RCCMPPT"/>
<dbReference type="PANTHER" id="PTHR15092">
    <property type="entry name" value="POLY A -SPECIFIC RIBONUCLEASE/TARGET OF EGR1, MEMBER 1"/>
    <property type="match status" value="1"/>
</dbReference>
<evidence type="ECO:0000256" key="2">
    <source>
        <dbReference type="ARBA" id="ARBA00004604"/>
    </source>
</evidence>
<keyword evidence="4" id="KW-0597">Phosphoprotein</keyword>
<dbReference type="Pfam" id="PF00642">
    <property type="entry name" value="zf-CCCH"/>
    <property type="match status" value="1"/>
</dbReference>
<organism evidence="16 17">
    <name type="scientific">Cynoglossus semilaevis</name>
    <name type="common">Tongue sole</name>
    <dbReference type="NCBI Taxonomy" id="244447"/>
    <lineage>
        <taxon>Eukaryota</taxon>
        <taxon>Metazoa</taxon>
        <taxon>Chordata</taxon>
        <taxon>Craniata</taxon>
        <taxon>Vertebrata</taxon>
        <taxon>Euteleostomi</taxon>
        <taxon>Actinopterygii</taxon>
        <taxon>Neopterygii</taxon>
        <taxon>Teleostei</taxon>
        <taxon>Neoteleostei</taxon>
        <taxon>Acanthomorphata</taxon>
        <taxon>Carangaria</taxon>
        <taxon>Pleuronectiformes</taxon>
        <taxon>Pleuronectoidei</taxon>
        <taxon>Cynoglossidae</taxon>
        <taxon>Cynoglossinae</taxon>
        <taxon>Cynoglossus</taxon>
    </lineage>
</organism>
<dbReference type="PROSITE" id="PS50103">
    <property type="entry name" value="ZF_C3H1"/>
    <property type="match status" value="1"/>
</dbReference>
<feature type="compositionally biased region" description="Basic and acidic residues" evidence="14">
    <location>
        <begin position="342"/>
        <end position="356"/>
    </location>
</feature>
<feature type="zinc finger region" description="C3H1-type" evidence="13">
    <location>
        <begin position="268"/>
        <end position="296"/>
    </location>
</feature>
<dbReference type="InParanoid" id="A0A3P8X309"/>
<evidence type="ECO:0000256" key="4">
    <source>
        <dbReference type="ARBA" id="ARBA00022553"/>
    </source>
</evidence>
<dbReference type="InterPro" id="IPR036855">
    <property type="entry name" value="Znf_CCCH_sf"/>
</dbReference>
<evidence type="ECO:0000256" key="14">
    <source>
        <dbReference type="SAM" id="MobiDB-lite"/>
    </source>
</evidence>
<evidence type="ECO:0000256" key="11">
    <source>
        <dbReference type="ARBA" id="ARBA00062362"/>
    </source>
</evidence>
<evidence type="ECO:0000256" key="3">
    <source>
        <dbReference type="ARBA" id="ARBA00008372"/>
    </source>
</evidence>
<dbReference type="Gene3D" id="3.30.420.10">
    <property type="entry name" value="Ribonuclease H-like superfamily/Ribonuclease H"/>
    <property type="match status" value="2"/>
</dbReference>
<dbReference type="OrthoDB" id="414075at2759"/>
<dbReference type="GO" id="GO:0017069">
    <property type="term" value="F:snRNA binding"/>
    <property type="evidence" value="ECO:0007669"/>
    <property type="project" value="TreeGrafter"/>
</dbReference>
<protein>
    <recommendedName>
        <fullName evidence="12">Target of EGR1 protein 1</fullName>
    </recommendedName>
</protein>
<keyword evidence="9" id="KW-0539">Nucleus</keyword>
<dbReference type="FunCoup" id="A0A3P8X309">
    <property type="interactions" value="724"/>
</dbReference>
<dbReference type="Proteomes" id="UP000265120">
    <property type="component" value="Chromosome 20"/>
</dbReference>
<dbReference type="SMART" id="SM00356">
    <property type="entry name" value="ZnF_C3H1"/>
    <property type="match status" value="1"/>
</dbReference>
<dbReference type="InterPro" id="IPR000571">
    <property type="entry name" value="Znf_CCCH"/>
</dbReference>
<dbReference type="FunFam" id="3.30.420.10:FF:000039">
    <property type="entry name" value="Target of EGR1 protein 1"/>
    <property type="match status" value="1"/>
</dbReference>
<feature type="compositionally biased region" description="Basic residues" evidence="14">
    <location>
        <begin position="308"/>
        <end position="320"/>
    </location>
</feature>
<feature type="compositionally biased region" description="Basic and acidic residues" evidence="14">
    <location>
        <begin position="370"/>
        <end position="387"/>
    </location>
</feature>
<evidence type="ECO:0000256" key="7">
    <source>
        <dbReference type="ARBA" id="ARBA00022833"/>
    </source>
</evidence>
<evidence type="ECO:0000256" key="1">
    <source>
        <dbReference type="ARBA" id="ARBA00004324"/>
    </source>
</evidence>
<keyword evidence="5 13" id="KW-0479">Metal-binding</keyword>
<feature type="domain" description="C3H1-type" evidence="15">
    <location>
        <begin position="268"/>
        <end position="296"/>
    </location>
</feature>
<feature type="compositionally biased region" description="Basic and acidic residues" evidence="14">
    <location>
        <begin position="425"/>
        <end position="446"/>
    </location>
</feature>
<evidence type="ECO:0000256" key="8">
    <source>
        <dbReference type="ARBA" id="ARBA00022990"/>
    </source>
</evidence>
<dbReference type="GeneID" id="103396681"/>
<dbReference type="Gene3D" id="6.10.250.3220">
    <property type="match status" value="1"/>
</dbReference>
<evidence type="ECO:0000256" key="12">
    <source>
        <dbReference type="ARBA" id="ARBA00071349"/>
    </source>
</evidence>
<dbReference type="InterPro" id="IPR012337">
    <property type="entry name" value="RNaseH-like_sf"/>
</dbReference>
<dbReference type="GeneTree" id="ENSGT00940000153167"/>
<dbReference type="RefSeq" id="XP_008333093.1">
    <property type="nucleotide sequence ID" value="XM_008334871.3"/>
</dbReference>
<comment type="function">
    <text evidence="10">Inhibits cell growth rate and cell cycle. Induces CDKN1A expression as well as TGF-beta expression. Mediates the inhibitory growth effect of EGR1. Involved in the maturation of snRNAs and snRNA 3'-tail processing.</text>
</comment>
<dbReference type="CTD" id="114034"/>
<keyword evidence="17" id="KW-1185">Reference proteome</keyword>
<comment type="similarity">
    <text evidence="3">Belongs to the CAF1 family.</text>
</comment>
<dbReference type="InterPro" id="IPR036397">
    <property type="entry name" value="RNaseH_sf"/>
</dbReference>
<dbReference type="GO" id="GO:0034472">
    <property type="term" value="P:snRNA 3'-end processing"/>
    <property type="evidence" value="ECO:0007669"/>
    <property type="project" value="TreeGrafter"/>
</dbReference>
<evidence type="ECO:0000259" key="15">
    <source>
        <dbReference type="PROSITE" id="PS50103"/>
    </source>
</evidence>
<dbReference type="InterPro" id="IPR051181">
    <property type="entry name" value="CAF1_poly(A)_ribonucleases"/>
</dbReference>
<dbReference type="SUPFAM" id="SSF90229">
    <property type="entry name" value="CCCH zinc finger"/>
    <property type="match status" value="1"/>
</dbReference>